<evidence type="ECO:0000259" key="3">
    <source>
        <dbReference type="Pfam" id="PF23542"/>
    </source>
</evidence>
<name>A0A075FPD4_9ARCH</name>
<keyword evidence="1" id="KW-0472">Membrane</keyword>
<dbReference type="InterPro" id="IPR009995">
    <property type="entry name" value="DUF1512"/>
</dbReference>
<evidence type="ECO:0008006" key="5">
    <source>
        <dbReference type="Google" id="ProtNLM"/>
    </source>
</evidence>
<reference evidence="4" key="1">
    <citation type="journal article" date="2014" name="Genome Biol. Evol.">
        <title>Pangenome evidence for extensive interdomain horizontal transfer affecting lineage core and shell genes in uncultured planktonic thaumarchaeota and euryarchaeota.</title>
        <authorList>
            <person name="Deschamps P."/>
            <person name="Zivanovic Y."/>
            <person name="Moreira D."/>
            <person name="Rodriguez-Valera F."/>
            <person name="Lopez-Garcia P."/>
        </authorList>
    </citation>
    <scope>NUCLEOTIDE SEQUENCE</scope>
</reference>
<feature type="domain" description="DUF1512" evidence="3">
    <location>
        <begin position="210"/>
        <end position="381"/>
    </location>
</feature>
<dbReference type="InterPro" id="IPR056461">
    <property type="entry name" value="DUF1512_C"/>
</dbReference>
<accession>A0A075FPD4</accession>
<dbReference type="SUPFAM" id="SSF53163">
    <property type="entry name" value="HybD-like"/>
    <property type="match status" value="1"/>
</dbReference>
<dbReference type="InterPro" id="IPR056460">
    <property type="entry name" value="DUF1512_N"/>
</dbReference>
<keyword evidence="1" id="KW-0812">Transmembrane</keyword>
<proteinExistence type="predicted"/>
<sequence length="382" mass="42798">MIKCLLWFVDFSDLDVLDELFGTGGDSNPFMMLIWFLPVLLFVFYGQRIQLIITSRDIKKDMAKLEQFRNDARNELIDYVKQKLSPNGDPTQKLDRFFDYFTVMPVDIDPNGIIPKIHHLVRSRDDTTRKQVKSMFSEINTLEVTKVQNLLEIVTTLQLLHKVVRHLFLTAKKQNNYPLILPLQMLLPFIMEQAEALKDAIPAFKKGQPIGDGIGPLVVGEMMLDTKKQNAEFETVYSESEFDGRKLILLKAEGPYATVGRPGEATESIVEKLKPDAIIMIDAALKLEGEDSGSVAQGFGAAIGGIGTDRFKIEVIAVKYDIPIFAIVVRQSVKEAITLMTKEISDQAENVKSQVYEMITDNSNPNQTVLVIGVGNTLGVAQ</sequence>
<feature type="domain" description="DUF1512" evidence="2">
    <location>
        <begin position="30"/>
        <end position="206"/>
    </location>
</feature>
<evidence type="ECO:0000256" key="1">
    <source>
        <dbReference type="SAM" id="Phobius"/>
    </source>
</evidence>
<dbReference type="EMBL" id="KF900336">
    <property type="protein sequence ID" value="AIE91386.1"/>
    <property type="molecule type" value="Genomic_DNA"/>
</dbReference>
<evidence type="ECO:0000313" key="4">
    <source>
        <dbReference type="EMBL" id="AIE91386.1"/>
    </source>
</evidence>
<protein>
    <recommendedName>
        <fullName evidence="5">DUF1512 domain-containing protein</fullName>
    </recommendedName>
</protein>
<feature type="transmembrane region" description="Helical" evidence="1">
    <location>
        <begin position="29"/>
        <end position="46"/>
    </location>
</feature>
<dbReference type="InterPro" id="IPR023430">
    <property type="entry name" value="Pept_HybD-like_dom_sf"/>
</dbReference>
<keyword evidence="1" id="KW-1133">Transmembrane helix</keyword>
<dbReference type="AlphaFoldDB" id="A0A075FPD4"/>
<dbReference type="PIRSF" id="PIRSF016495">
    <property type="entry name" value="UCP016495"/>
    <property type="match status" value="1"/>
</dbReference>
<dbReference type="Pfam" id="PF07431">
    <property type="entry name" value="DUF1512"/>
    <property type="match status" value="1"/>
</dbReference>
<organism evidence="4">
    <name type="scientific">uncultured marine thaumarchaeote AD1000_118_C08</name>
    <dbReference type="NCBI Taxonomy" id="1455889"/>
    <lineage>
        <taxon>Archaea</taxon>
        <taxon>Nitrososphaerota</taxon>
        <taxon>environmental samples</taxon>
    </lineage>
</organism>
<evidence type="ECO:0000259" key="2">
    <source>
        <dbReference type="Pfam" id="PF07431"/>
    </source>
</evidence>
<dbReference type="Pfam" id="PF23542">
    <property type="entry name" value="DUF1512_C"/>
    <property type="match status" value="1"/>
</dbReference>